<keyword evidence="1" id="KW-0472">Membrane</keyword>
<dbReference type="AlphaFoldDB" id="A0A1G4RT86"/>
<protein>
    <submittedName>
        <fullName evidence="3">TadE-like protein</fullName>
    </submittedName>
</protein>
<accession>A0A1G4RT86</accession>
<evidence type="ECO:0000259" key="2">
    <source>
        <dbReference type="Pfam" id="PF07811"/>
    </source>
</evidence>
<dbReference type="RefSeq" id="WP_170828278.1">
    <property type="nucleotide sequence ID" value="NZ_CBCRYE010000001.1"/>
</dbReference>
<keyword evidence="4" id="KW-1185">Reference proteome</keyword>
<organism evidence="3 4">
    <name type="scientific">Asticcacaulis taihuensis</name>
    <dbReference type="NCBI Taxonomy" id="260084"/>
    <lineage>
        <taxon>Bacteria</taxon>
        <taxon>Pseudomonadati</taxon>
        <taxon>Pseudomonadota</taxon>
        <taxon>Alphaproteobacteria</taxon>
        <taxon>Caulobacterales</taxon>
        <taxon>Caulobacteraceae</taxon>
        <taxon>Asticcacaulis</taxon>
    </lineage>
</organism>
<evidence type="ECO:0000313" key="3">
    <source>
        <dbReference type="EMBL" id="SCW59996.1"/>
    </source>
</evidence>
<dbReference type="InterPro" id="IPR012495">
    <property type="entry name" value="TadE-like_dom"/>
</dbReference>
<sequence length="183" mass="19281">MIRLLARFSRNTRGVAATEFVLWLTVLVLPLLNVVDLSMYMYQRMQVEAAAQAAVQAAWNACNTSTLLPTKNCTGVLTTMQTAAQGTSLGANIALTAANVTEGYYCSNGSGALVLVGTAGSTTTLPTKPNPFTCATSGGGSSKAPGDYLQATTSYTYSPLFPYASIVSLLNTTVTKTAWMRLD</sequence>
<keyword evidence="1" id="KW-0812">Transmembrane</keyword>
<keyword evidence="1" id="KW-1133">Transmembrane helix</keyword>
<dbReference type="STRING" id="260084.SAMN02927928_2105"/>
<feature type="domain" description="TadE-like" evidence="2">
    <location>
        <begin position="14"/>
        <end position="55"/>
    </location>
</feature>
<feature type="transmembrane region" description="Helical" evidence="1">
    <location>
        <begin position="20"/>
        <end position="42"/>
    </location>
</feature>
<gene>
    <name evidence="3" type="ORF">SAMN02927928_2105</name>
</gene>
<evidence type="ECO:0000313" key="4">
    <source>
        <dbReference type="Proteomes" id="UP000199150"/>
    </source>
</evidence>
<dbReference type="Pfam" id="PF07811">
    <property type="entry name" value="TadE"/>
    <property type="match status" value="1"/>
</dbReference>
<dbReference type="EMBL" id="FMTS01000003">
    <property type="protein sequence ID" value="SCW59996.1"/>
    <property type="molecule type" value="Genomic_DNA"/>
</dbReference>
<name>A0A1G4RT86_9CAUL</name>
<proteinExistence type="predicted"/>
<evidence type="ECO:0000256" key="1">
    <source>
        <dbReference type="SAM" id="Phobius"/>
    </source>
</evidence>
<reference evidence="4" key="1">
    <citation type="submission" date="2016-10" db="EMBL/GenBank/DDBJ databases">
        <authorList>
            <person name="Varghese N."/>
            <person name="Submissions S."/>
        </authorList>
    </citation>
    <scope>NUCLEOTIDE SEQUENCE [LARGE SCALE GENOMIC DNA]</scope>
    <source>
        <strain evidence="4">CGMCC 1.3431</strain>
    </source>
</reference>
<dbReference type="Proteomes" id="UP000199150">
    <property type="component" value="Unassembled WGS sequence"/>
</dbReference>